<sequence length="30" mass="3193">CMMHIGRASTVTANPSTRYVSIILCCCCSA</sequence>
<accession>A0A0D0TM75</accession>
<dbReference type="EMBL" id="KN847979">
    <property type="protein sequence ID" value="KIR47777.1"/>
    <property type="molecule type" value="Genomic_DNA"/>
</dbReference>
<dbReference type="HOGENOM" id="CLU_3408128_0_0_1"/>
<evidence type="ECO:0000313" key="1">
    <source>
        <dbReference type="EMBL" id="KIR47777.1"/>
    </source>
</evidence>
<reference evidence="1" key="1">
    <citation type="submission" date="2015-01" db="EMBL/GenBank/DDBJ databases">
        <title>The Genome Sequence of Cryptococcus gattii CA1280.</title>
        <authorList>
            <consortium name="The Broad Institute Genomics Platform"/>
            <person name="Cuomo C."/>
            <person name="Litvintseva A."/>
            <person name="Chen Y."/>
            <person name="Heitman J."/>
            <person name="Sun S."/>
            <person name="Springer D."/>
            <person name="Dromer F."/>
            <person name="Young S."/>
            <person name="Zeng Q."/>
            <person name="Gargeya S."/>
            <person name="Abouelleil A."/>
            <person name="Alvarado L."/>
            <person name="Chapman S.B."/>
            <person name="Gainer-Dewar J."/>
            <person name="Goldberg J."/>
            <person name="Griggs A."/>
            <person name="Gujja S."/>
            <person name="Hansen M."/>
            <person name="Howarth C."/>
            <person name="Imamovic A."/>
            <person name="Larimer J."/>
            <person name="Murphy C."/>
            <person name="Naylor J."/>
            <person name="Pearson M."/>
            <person name="Priest M."/>
            <person name="Roberts A."/>
            <person name="Saif S."/>
            <person name="Shea T."/>
            <person name="Sykes S."/>
            <person name="Wortman J."/>
            <person name="Nusbaum C."/>
            <person name="Birren B."/>
        </authorList>
    </citation>
    <scope>NUCLEOTIDE SEQUENCE [LARGE SCALE GENOMIC DNA]</scope>
    <source>
        <strain evidence="1">CA1280</strain>
    </source>
</reference>
<gene>
    <name evidence="1" type="ORF">I312_02924</name>
</gene>
<proteinExistence type="predicted"/>
<dbReference type="AlphaFoldDB" id="A0A0D0TM75"/>
<organism evidence="1">
    <name type="scientific">Cryptococcus bacillisporus CA1280</name>
    <dbReference type="NCBI Taxonomy" id="1296109"/>
    <lineage>
        <taxon>Eukaryota</taxon>
        <taxon>Fungi</taxon>
        <taxon>Dikarya</taxon>
        <taxon>Basidiomycota</taxon>
        <taxon>Agaricomycotina</taxon>
        <taxon>Tremellomycetes</taxon>
        <taxon>Tremellales</taxon>
        <taxon>Cryptococcaceae</taxon>
        <taxon>Cryptococcus</taxon>
        <taxon>Cryptococcus gattii species complex</taxon>
    </lineage>
</organism>
<protein>
    <submittedName>
        <fullName evidence="1">Uncharacterized protein</fullName>
    </submittedName>
</protein>
<feature type="non-terminal residue" evidence="1">
    <location>
        <position position="1"/>
    </location>
</feature>
<name>A0A0D0TM75_CRYGA</name>